<organism evidence="3 4">
    <name type="scientific">Triparma retinervis</name>
    <dbReference type="NCBI Taxonomy" id="2557542"/>
    <lineage>
        <taxon>Eukaryota</taxon>
        <taxon>Sar</taxon>
        <taxon>Stramenopiles</taxon>
        <taxon>Ochrophyta</taxon>
        <taxon>Bolidophyceae</taxon>
        <taxon>Parmales</taxon>
        <taxon>Triparmaceae</taxon>
        <taxon>Triparma</taxon>
    </lineage>
</organism>
<gene>
    <name evidence="3" type="ORF">TrRE_jg4764</name>
</gene>
<feature type="compositionally biased region" description="Polar residues" evidence="1">
    <location>
        <begin position="91"/>
        <end position="109"/>
    </location>
</feature>
<keyword evidence="2" id="KW-0472">Membrane</keyword>
<dbReference type="EMBL" id="BRXZ01000477">
    <property type="protein sequence ID" value="GMI12442.1"/>
    <property type="molecule type" value="Genomic_DNA"/>
</dbReference>
<evidence type="ECO:0000256" key="2">
    <source>
        <dbReference type="SAM" id="Phobius"/>
    </source>
</evidence>
<sequence>MALYSTYILLLFTILTLPNFIYSFLPSPTIYNPVLSQTIKLNPLSHSFPTTLPSTSPNEDDPTNDPTNDKTNDPTNDPAPPPKKKRPTPRQSSGFGSPTTSKSKFTSVPSDPRLETRVPSPSSPPPPGPRDPNDLTKLEVDAAGYTLYTDPSTGLKSRVFDSLVSYPSSFDIKVVGPGDDPTFRGDIIASVGGVAKVGGTKERVNGKWVSITMTVEVESSEVLYEVYRVIDEDDRVKFKF</sequence>
<evidence type="ECO:0000313" key="4">
    <source>
        <dbReference type="Proteomes" id="UP001165082"/>
    </source>
</evidence>
<dbReference type="OrthoDB" id="2533at2759"/>
<evidence type="ECO:0000313" key="3">
    <source>
        <dbReference type="EMBL" id="GMI12442.1"/>
    </source>
</evidence>
<feature type="compositionally biased region" description="Pro residues" evidence="1">
    <location>
        <begin position="121"/>
        <end position="130"/>
    </location>
</feature>
<keyword evidence="2" id="KW-1133">Transmembrane helix</keyword>
<dbReference type="Proteomes" id="UP001165082">
    <property type="component" value="Unassembled WGS sequence"/>
</dbReference>
<keyword evidence="2" id="KW-0812">Transmembrane</keyword>
<dbReference type="SUPFAM" id="SSF117991">
    <property type="entry name" value="YbeD/HP0495-like"/>
    <property type="match status" value="1"/>
</dbReference>
<accession>A0A9W7FHE9</accession>
<keyword evidence="4" id="KW-1185">Reference proteome</keyword>
<evidence type="ECO:0000256" key="1">
    <source>
        <dbReference type="SAM" id="MobiDB-lite"/>
    </source>
</evidence>
<proteinExistence type="predicted"/>
<feature type="transmembrane region" description="Helical" evidence="2">
    <location>
        <begin position="7"/>
        <end position="25"/>
    </location>
</feature>
<comment type="caution">
    <text evidence="3">The sequence shown here is derived from an EMBL/GenBank/DDBJ whole genome shotgun (WGS) entry which is preliminary data.</text>
</comment>
<dbReference type="Pfam" id="PF04359">
    <property type="entry name" value="DUF493"/>
    <property type="match status" value="1"/>
</dbReference>
<feature type="compositionally biased region" description="Polar residues" evidence="1">
    <location>
        <begin position="47"/>
        <end position="57"/>
    </location>
</feature>
<protein>
    <submittedName>
        <fullName evidence="3">Uncharacterized protein</fullName>
    </submittedName>
</protein>
<dbReference type="AlphaFoldDB" id="A0A9W7FHE9"/>
<dbReference type="Gene3D" id="3.30.70.260">
    <property type="match status" value="1"/>
</dbReference>
<name>A0A9W7FHE9_9STRA</name>
<dbReference type="InterPro" id="IPR027471">
    <property type="entry name" value="YbeD-like_sf"/>
</dbReference>
<feature type="region of interest" description="Disordered" evidence="1">
    <location>
        <begin position="47"/>
        <end position="136"/>
    </location>
</feature>
<reference evidence="3" key="1">
    <citation type="submission" date="2022-07" db="EMBL/GenBank/DDBJ databases">
        <title>Genome analysis of Parmales, a sister group of diatoms, reveals the evolutionary specialization of diatoms from phago-mixotrophs to photoautotrophs.</title>
        <authorList>
            <person name="Ban H."/>
            <person name="Sato S."/>
            <person name="Yoshikawa S."/>
            <person name="Kazumasa Y."/>
            <person name="Nakamura Y."/>
            <person name="Ichinomiya M."/>
            <person name="Saitoh K."/>
            <person name="Sato N."/>
            <person name="Blanc-Mathieu R."/>
            <person name="Endo H."/>
            <person name="Kuwata A."/>
            <person name="Ogata H."/>
        </authorList>
    </citation>
    <scope>NUCLEOTIDE SEQUENCE</scope>
</reference>
<dbReference type="InterPro" id="IPR007454">
    <property type="entry name" value="UPF0250_YbeD-like"/>
</dbReference>